<dbReference type="InterPro" id="IPR039467">
    <property type="entry name" value="TFIIIB_B''_Myb"/>
</dbReference>
<dbReference type="PANTHER" id="PTHR22929">
    <property type="entry name" value="RNA POLYMERASE III TRANSCRIPTION INITIATION FACTOR B"/>
    <property type="match status" value="1"/>
</dbReference>
<feature type="region of interest" description="Disordered" evidence="1">
    <location>
        <begin position="71"/>
        <end position="101"/>
    </location>
</feature>
<dbReference type="HOGENOM" id="CLU_1024509_0_0_1"/>
<reference evidence="3 4" key="1">
    <citation type="journal article" date="2011" name="Science">
        <title>The Selaginella genome identifies genetic changes associated with the evolution of vascular plants.</title>
        <authorList>
            <person name="Banks J.A."/>
            <person name="Nishiyama T."/>
            <person name="Hasebe M."/>
            <person name="Bowman J.L."/>
            <person name="Gribskov M."/>
            <person name="dePamphilis C."/>
            <person name="Albert V.A."/>
            <person name="Aono N."/>
            <person name="Aoyama T."/>
            <person name="Ambrose B.A."/>
            <person name="Ashton N.W."/>
            <person name="Axtell M.J."/>
            <person name="Barker E."/>
            <person name="Barker M.S."/>
            <person name="Bennetzen J.L."/>
            <person name="Bonawitz N.D."/>
            <person name="Chapple C."/>
            <person name="Cheng C."/>
            <person name="Correa L.G."/>
            <person name="Dacre M."/>
            <person name="DeBarry J."/>
            <person name="Dreyer I."/>
            <person name="Elias M."/>
            <person name="Engstrom E.M."/>
            <person name="Estelle M."/>
            <person name="Feng L."/>
            <person name="Finet C."/>
            <person name="Floyd S.K."/>
            <person name="Frommer W.B."/>
            <person name="Fujita T."/>
            <person name="Gramzow L."/>
            <person name="Gutensohn M."/>
            <person name="Harholt J."/>
            <person name="Hattori M."/>
            <person name="Heyl A."/>
            <person name="Hirai T."/>
            <person name="Hiwatashi Y."/>
            <person name="Ishikawa M."/>
            <person name="Iwata M."/>
            <person name="Karol K.G."/>
            <person name="Koehler B."/>
            <person name="Kolukisaoglu U."/>
            <person name="Kubo M."/>
            <person name="Kurata T."/>
            <person name="Lalonde S."/>
            <person name="Li K."/>
            <person name="Li Y."/>
            <person name="Litt A."/>
            <person name="Lyons E."/>
            <person name="Manning G."/>
            <person name="Maruyama T."/>
            <person name="Michael T.P."/>
            <person name="Mikami K."/>
            <person name="Miyazaki S."/>
            <person name="Morinaga S."/>
            <person name="Murata T."/>
            <person name="Mueller-Roeber B."/>
            <person name="Nelson D.R."/>
            <person name="Obara M."/>
            <person name="Oguri Y."/>
            <person name="Olmstead R.G."/>
            <person name="Onodera N."/>
            <person name="Petersen B.L."/>
            <person name="Pils B."/>
            <person name="Prigge M."/>
            <person name="Rensing S.A."/>
            <person name="Riano-Pachon D.M."/>
            <person name="Roberts A.W."/>
            <person name="Sato Y."/>
            <person name="Scheller H.V."/>
            <person name="Schulz B."/>
            <person name="Schulz C."/>
            <person name="Shakirov E.V."/>
            <person name="Shibagaki N."/>
            <person name="Shinohara N."/>
            <person name="Shippen D.E."/>
            <person name="Soerensen I."/>
            <person name="Sotooka R."/>
            <person name="Sugimoto N."/>
            <person name="Sugita M."/>
            <person name="Sumikawa N."/>
            <person name="Tanurdzic M."/>
            <person name="Theissen G."/>
            <person name="Ulvskov P."/>
            <person name="Wakazuki S."/>
            <person name="Weng J.K."/>
            <person name="Willats W.W."/>
            <person name="Wipf D."/>
            <person name="Wolf P.G."/>
            <person name="Yang L."/>
            <person name="Zimmer A.D."/>
            <person name="Zhu Q."/>
            <person name="Mitros T."/>
            <person name="Hellsten U."/>
            <person name="Loque D."/>
            <person name="Otillar R."/>
            <person name="Salamov A."/>
            <person name="Schmutz J."/>
            <person name="Shapiro H."/>
            <person name="Lindquist E."/>
            <person name="Lucas S."/>
            <person name="Rokhsar D."/>
            <person name="Grigoriev I.V."/>
        </authorList>
    </citation>
    <scope>NUCLEOTIDE SEQUENCE [LARGE SCALE GENOMIC DNA]</scope>
</reference>
<dbReference type="Gene3D" id="1.10.10.60">
    <property type="entry name" value="Homeodomain-like"/>
    <property type="match status" value="1"/>
</dbReference>
<evidence type="ECO:0000313" key="4">
    <source>
        <dbReference type="Proteomes" id="UP000001514"/>
    </source>
</evidence>
<gene>
    <name evidence="3" type="ORF">SELMODRAFT_429864</name>
</gene>
<dbReference type="PANTHER" id="PTHR22929:SF0">
    <property type="entry name" value="TRANSCRIPTION FACTOR TFIIIB COMPONENT B'' HOMOLOG"/>
    <property type="match status" value="1"/>
</dbReference>
<keyword evidence="4" id="KW-1185">Reference proteome</keyword>
<feature type="region of interest" description="Disordered" evidence="1">
    <location>
        <begin position="1"/>
        <end position="49"/>
    </location>
</feature>
<feature type="domain" description="Transcription factor TFIIIB component B'' Myb" evidence="2">
    <location>
        <begin position="220"/>
        <end position="287"/>
    </location>
</feature>
<dbReference type="Gramene" id="EFJ07357">
    <property type="protein sequence ID" value="EFJ07357"/>
    <property type="gene ID" value="SELMODRAFT_429864"/>
</dbReference>
<dbReference type="CDD" id="cd00167">
    <property type="entry name" value="SANT"/>
    <property type="match status" value="1"/>
</dbReference>
<evidence type="ECO:0000256" key="1">
    <source>
        <dbReference type="SAM" id="MobiDB-lite"/>
    </source>
</evidence>
<proteinExistence type="predicted"/>
<dbReference type="SUPFAM" id="SSF46689">
    <property type="entry name" value="Homeodomain-like"/>
    <property type="match status" value="1"/>
</dbReference>
<dbReference type="InterPro" id="IPR001005">
    <property type="entry name" value="SANT/Myb"/>
</dbReference>
<accession>D8T7K3</accession>
<dbReference type="GO" id="GO:0070898">
    <property type="term" value="P:RNA polymerase III preinitiation complex assembly"/>
    <property type="evidence" value="ECO:0000318"/>
    <property type="project" value="GO_Central"/>
</dbReference>
<dbReference type="Pfam" id="PF15963">
    <property type="entry name" value="Myb_DNA-bind_7"/>
    <property type="match status" value="1"/>
</dbReference>
<dbReference type="InParanoid" id="D8T7K3"/>
<evidence type="ECO:0000259" key="2">
    <source>
        <dbReference type="Pfam" id="PF15963"/>
    </source>
</evidence>
<dbReference type="Proteomes" id="UP000001514">
    <property type="component" value="Unassembled WGS sequence"/>
</dbReference>
<dbReference type="GO" id="GO:0001156">
    <property type="term" value="F:TFIIIC-class transcription factor complex binding"/>
    <property type="evidence" value="ECO:0000318"/>
    <property type="project" value="GO_Central"/>
</dbReference>
<dbReference type="AlphaFoldDB" id="D8T7K3"/>
<sequence length="318" mass="36309">MLASARGGRGNASRASAFHPKVKLRPRRECEIKTPAQEERVPEKKDPEIPLETLSEVELDAIVDHQCEEPLSLQEAPSDSVPTLAPPAPVPDLVMPSSRTETCTSECSKAKRNKRSVSRKKQEPAVSIDLPTLIKEASLRDFIKLTEAKEEDEERGKEKVQKPEESIPVTRIQEVNVAPQVRIINGSIAIDLDARALNEEDPATYRRIDETHRKVNYRTSTAANERWRPEETELFYKFGTDFDLVQRLIPGKSRRQIKNKYNREGRQNPRRLSQVSLQQDRDLEYENLWEDVLQDIAAAAEKEDEFAFTWDGNRNKVG</sequence>
<dbReference type="eggNOG" id="KOG2009">
    <property type="taxonomic scope" value="Eukaryota"/>
</dbReference>
<name>D8T7K3_SELML</name>
<feature type="compositionally biased region" description="Basic and acidic residues" evidence="1">
    <location>
        <begin position="27"/>
        <end position="48"/>
    </location>
</feature>
<dbReference type="InterPro" id="IPR009057">
    <property type="entry name" value="Homeodomain-like_sf"/>
</dbReference>
<dbReference type="EMBL" id="GL377686">
    <property type="protein sequence ID" value="EFJ07357.1"/>
    <property type="molecule type" value="Genomic_DNA"/>
</dbReference>
<organism evidence="4">
    <name type="scientific">Selaginella moellendorffii</name>
    <name type="common">Spikemoss</name>
    <dbReference type="NCBI Taxonomy" id="88036"/>
    <lineage>
        <taxon>Eukaryota</taxon>
        <taxon>Viridiplantae</taxon>
        <taxon>Streptophyta</taxon>
        <taxon>Embryophyta</taxon>
        <taxon>Tracheophyta</taxon>
        <taxon>Lycopodiopsida</taxon>
        <taxon>Selaginellales</taxon>
        <taxon>Selaginellaceae</taxon>
        <taxon>Selaginella</taxon>
    </lineage>
</organism>
<evidence type="ECO:0000313" key="3">
    <source>
        <dbReference type="EMBL" id="EFJ07357.1"/>
    </source>
</evidence>
<dbReference type="STRING" id="88036.D8T7K3"/>
<protein>
    <recommendedName>
        <fullName evidence="2">Transcription factor TFIIIB component B'' Myb domain-containing protein</fullName>
    </recommendedName>
</protein>
<dbReference type="KEGG" id="smo:SELMODRAFT_429864"/>
<dbReference type="GO" id="GO:0000126">
    <property type="term" value="C:transcription factor TFIIIB complex"/>
    <property type="evidence" value="ECO:0000318"/>
    <property type="project" value="GO_Central"/>
</dbReference>